<evidence type="ECO:0000256" key="2">
    <source>
        <dbReference type="ARBA" id="ARBA00022692"/>
    </source>
</evidence>
<dbReference type="STRING" id="1184267.A11Q_886"/>
<feature type="transmembrane region" description="Helical" evidence="5">
    <location>
        <begin position="312"/>
        <end position="330"/>
    </location>
</feature>
<keyword evidence="2 5" id="KW-0812">Transmembrane</keyword>
<dbReference type="PANTHER" id="PTHR22550">
    <property type="entry name" value="SPORE GERMINATION PROTEIN"/>
    <property type="match status" value="1"/>
</dbReference>
<keyword evidence="4 5" id="KW-0472">Membrane</keyword>
<keyword evidence="8" id="KW-1185">Reference proteome</keyword>
<dbReference type="KEGG" id="bex:A11Q_886"/>
<dbReference type="eggNOG" id="COG2304">
    <property type="taxonomic scope" value="Bacteria"/>
</dbReference>
<accession>M4V6V3</accession>
<dbReference type="SMART" id="SM00327">
    <property type="entry name" value="VWA"/>
    <property type="match status" value="1"/>
</dbReference>
<dbReference type="InterPro" id="IPR036465">
    <property type="entry name" value="vWFA_dom_sf"/>
</dbReference>
<proteinExistence type="predicted"/>
<evidence type="ECO:0000256" key="5">
    <source>
        <dbReference type="SAM" id="Phobius"/>
    </source>
</evidence>
<organism evidence="7 8">
    <name type="scientific">Pseudobdellovibrio exovorus JSS</name>
    <dbReference type="NCBI Taxonomy" id="1184267"/>
    <lineage>
        <taxon>Bacteria</taxon>
        <taxon>Pseudomonadati</taxon>
        <taxon>Bdellovibrionota</taxon>
        <taxon>Bdellovibrionia</taxon>
        <taxon>Bdellovibrionales</taxon>
        <taxon>Pseudobdellovibrionaceae</taxon>
        <taxon>Pseudobdellovibrio</taxon>
    </lineage>
</organism>
<keyword evidence="3 5" id="KW-1133">Transmembrane helix</keyword>
<keyword evidence="1" id="KW-1003">Cell membrane</keyword>
<dbReference type="Pfam" id="PF00092">
    <property type="entry name" value="VWA"/>
    <property type="match status" value="1"/>
</dbReference>
<feature type="transmembrane region" description="Helical" evidence="5">
    <location>
        <begin position="54"/>
        <end position="75"/>
    </location>
</feature>
<dbReference type="Proteomes" id="UP000012040">
    <property type="component" value="Chromosome"/>
</dbReference>
<dbReference type="InterPro" id="IPR050768">
    <property type="entry name" value="UPF0353/GerABKA_families"/>
</dbReference>
<dbReference type="RefSeq" id="WP_015469592.1">
    <property type="nucleotide sequence ID" value="NC_020813.1"/>
</dbReference>
<evidence type="ECO:0000259" key="6">
    <source>
        <dbReference type="PROSITE" id="PS50234"/>
    </source>
</evidence>
<dbReference type="AlphaFoldDB" id="M4V6V3"/>
<dbReference type="SUPFAM" id="SSF53300">
    <property type="entry name" value="vWA-like"/>
    <property type="match status" value="1"/>
</dbReference>
<dbReference type="PATRIC" id="fig|1184267.3.peg.895"/>
<dbReference type="HOGENOM" id="CLU_024570_0_0_7"/>
<evidence type="ECO:0000256" key="4">
    <source>
        <dbReference type="ARBA" id="ARBA00023136"/>
    </source>
</evidence>
<feature type="domain" description="VWFA" evidence="6">
    <location>
        <begin position="92"/>
        <end position="293"/>
    </location>
</feature>
<dbReference type="InterPro" id="IPR002035">
    <property type="entry name" value="VWF_A"/>
</dbReference>
<evidence type="ECO:0000313" key="8">
    <source>
        <dbReference type="Proteomes" id="UP000012040"/>
    </source>
</evidence>
<evidence type="ECO:0000256" key="3">
    <source>
        <dbReference type="ARBA" id="ARBA00022989"/>
    </source>
</evidence>
<reference evidence="7 8" key="1">
    <citation type="journal article" date="2013" name="ISME J.">
        <title>By their genes ye shall know them: genomic signatures of predatory bacteria.</title>
        <authorList>
            <person name="Pasternak Z."/>
            <person name="Pietrokovski S."/>
            <person name="Rotem O."/>
            <person name="Gophna U."/>
            <person name="Lurie-Weinberger M.N."/>
            <person name="Jurkevitch E."/>
        </authorList>
    </citation>
    <scope>NUCLEOTIDE SEQUENCE [LARGE SCALE GENOMIC DNA]</scope>
    <source>
        <strain evidence="7 8">JSS</strain>
    </source>
</reference>
<sequence length="339" mass="38082">MSQYLWGQPLAFLLLLPWGVLVYLLLIRKKQVRGALKIGSLANFKPWQNRGRVVFYKLNQVILLISLLCFIFALARPQRADSQVKRTLEGLDIVIVLDVSDSMLIEDMKPLNRLESAKETISSFVSQRMSDRIGIVIFAGEAFTLVPPTLDYQLIKERVSNITTAASARIKDGTAIGVGMASGAARLKDSQAKSRVMIFMTDGENNSGTIDPETGLEVAKGYGIKIYTIGIGKSGPTRIPVYTQDLFGNRVKRYQPFESTVNDELLQQMSQVTGGKYFRASKEDSLQGVFDEINKLETTKIEDNKYVRYEEYFQIFLVIGLLLFLFNRVLNMTLLKVGP</sequence>
<dbReference type="EMBL" id="CP003537">
    <property type="protein sequence ID" value="AGH95102.1"/>
    <property type="molecule type" value="Genomic_DNA"/>
</dbReference>
<evidence type="ECO:0000256" key="1">
    <source>
        <dbReference type="ARBA" id="ARBA00022475"/>
    </source>
</evidence>
<feature type="transmembrane region" description="Helical" evidence="5">
    <location>
        <begin position="6"/>
        <end position="27"/>
    </location>
</feature>
<gene>
    <name evidence="7" type="ORF">A11Q_886</name>
</gene>
<dbReference type="Gene3D" id="3.40.50.410">
    <property type="entry name" value="von Willebrand factor, type A domain"/>
    <property type="match status" value="1"/>
</dbReference>
<dbReference type="PANTHER" id="PTHR22550:SF5">
    <property type="entry name" value="LEUCINE ZIPPER PROTEIN 4"/>
    <property type="match status" value="1"/>
</dbReference>
<protein>
    <recommendedName>
        <fullName evidence="6">VWFA domain-containing protein</fullName>
    </recommendedName>
</protein>
<dbReference type="PROSITE" id="PS50234">
    <property type="entry name" value="VWFA"/>
    <property type="match status" value="1"/>
</dbReference>
<name>M4V6V3_9BACT</name>
<evidence type="ECO:0000313" key="7">
    <source>
        <dbReference type="EMBL" id="AGH95102.1"/>
    </source>
</evidence>